<keyword evidence="5 8" id="KW-0472">Membrane</keyword>
<evidence type="ECO:0000313" key="10">
    <source>
        <dbReference type="EMBL" id="CDK26568.1"/>
    </source>
</evidence>
<evidence type="ECO:0000313" key="11">
    <source>
        <dbReference type="Proteomes" id="UP000019384"/>
    </source>
</evidence>
<dbReference type="GO" id="GO:0030258">
    <property type="term" value="P:lipid modification"/>
    <property type="evidence" value="ECO:0007669"/>
    <property type="project" value="TreeGrafter"/>
</dbReference>
<feature type="region of interest" description="Disordered" evidence="7">
    <location>
        <begin position="437"/>
        <end position="459"/>
    </location>
</feature>
<dbReference type="EMBL" id="HG793127">
    <property type="protein sequence ID" value="CDK26568.1"/>
    <property type="molecule type" value="Genomic_DNA"/>
</dbReference>
<evidence type="ECO:0000256" key="2">
    <source>
        <dbReference type="ARBA" id="ARBA00022679"/>
    </source>
</evidence>
<evidence type="ECO:0000256" key="6">
    <source>
        <dbReference type="ARBA" id="ARBA00023315"/>
    </source>
</evidence>
<dbReference type="GO" id="GO:0071618">
    <property type="term" value="F:lysophosphatidylethanolamine acyltransferase activity"/>
    <property type="evidence" value="ECO:0007669"/>
    <property type="project" value="EnsemblFungi"/>
</dbReference>
<dbReference type="Pfam" id="PF03062">
    <property type="entry name" value="MBOAT"/>
    <property type="match status" value="1"/>
</dbReference>
<evidence type="ECO:0000256" key="9">
    <source>
        <dbReference type="SAM" id="SignalP"/>
    </source>
</evidence>
<evidence type="ECO:0008006" key="12">
    <source>
        <dbReference type="Google" id="ProtNLM"/>
    </source>
</evidence>
<dbReference type="GO" id="GO:0016020">
    <property type="term" value="C:membrane"/>
    <property type="evidence" value="ECO:0007669"/>
    <property type="project" value="UniProtKB-SubCell"/>
</dbReference>
<accession>W6MKN2</accession>
<reference evidence="10" key="2">
    <citation type="submission" date="2014-02" db="EMBL/GenBank/DDBJ databases">
        <title>Complete DNA sequence of /Kuraishia capsulata/ illustrates novel genomic features among budding yeasts (/Saccharomycotina/).</title>
        <authorList>
            <person name="Morales L."/>
            <person name="Noel B."/>
            <person name="Porcel B."/>
            <person name="Marcet-Houben M."/>
            <person name="Hullo M-F."/>
            <person name="Sacerdot C."/>
            <person name="Tekaia F."/>
            <person name="Leh-Louis V."/>
            <person name="Despons L."/>
            <person name="Khanna V."/>
            <person name="Aury J-M."/>
            <person name="Barbe V."/>
            <person name="Couloux A."/>
            <person name="Labadie K."/>
            <person name="Pelletier E."/>
            <person name="Souciet J-L."/>
            <person name="Boekhout T."/>
            <person name="Gabaldon T."/>
            <person name="Wincker P."/>
            <person name="Dujon B."/>
        </authorList>
    </citation>
    <scope>NUCLEOTIDE SEQUENCE</scope>
    <source>
        <strain evidence="10">CBS 1993</strain>
    </source>
</reference>
<evidence type="ECO:0000256" key="8">
    <source>
        <dbReference type="SAM" id="Phobius"/>
    </source>
</evidence>
<dbReference type="GeneID" id="34519958"/>
<keyword evidence="6" id="KW-0012">Acyltransferase</keyword>
<keyword evidence="3 8" id="KW-0812">Transmembrane</keyword>
<dbReference type="Proteomes" id="UP000019384">
    <property type="component" value="Unassembled WGS sequence"/>
</dbReference>
<feature type="chain" id="PRO_5004880569" description="Lysophospholipid acyltransferase" evidence="9">
    <location>
        <begin position="21"/>
        <end position="531"/>
    </location>
</feature>
<keyword evidence="11" id="KW-1185">Reference proteome</keyword>
<organism evidence="10 11">
    <name type="scientific">Kuraishia capsulata CBS 1993</name>
    <dbReference type="NCBI Taxonomy" id="1382522"/>
    <lineage>
        <taxon>Eukaryota</taxon>
        <taxon>Fungi</taxon>
        <taxon>Dikarya</taxon>
        <taxon>Ascomycota</taxon>
        <taxon>Saccharomycotina</taxon>
        <taxon>Pichiomycetes</taxon>
        <taxon>Pichiales</taxon>
        <taxon>Pichiaceae</taxon>
        <taxon>Kuraishia</taxon>
    </lineage>
</organism>
<dbReference type="AlphaFoldDB" id="W6MKN2"/>
<feature type="transmembrane region" description="Helical" evidence="8">
    <location>
        <begin position="338"/>
        <end position="356"/>
    </location>
</feature>
<dbReference type="GO" id="GO:0044233">
    <property type="term" value="C:mitochondria-associated endoplasmic reticulum membrane contact site"/>
    <property type="evidence" value="ECO:0007669"/>
    <property type="project" value="EnsemblFungi"/>
</dbReference>
<dbReference type="GO" id="GO:0036151">
    <property type="term" value="P:phosphatidylcholine acyl-chain remodeling"/>
    <property type="evidence" value="ECO:0007669"/>
    <property type="project" value="EnsemblFungi"/>
</dbReference>
<feature type="transmembrane region" description="Helical" evidence="8">
    <location>
        <begin position="177"/>
        <end position="193"/>
    </location>
</feature>
<evidence type="ECO:0000256" key="1">
    <source>
        <dbReference type="ARBA" id="ARBA00004141"/>
    </source>
</evidence>
<evidence type="ECO:0000256" key="3">
    <source>
        <dbReference type="ARBA" id="ARBA00022692"/>
    </source>
</evidence>
<dbReference type="OrthoDB" id="286734at2759"/>
<feature type="transmembrane region" description="Helical" evidence="8">
    <location>
        <begin position="83"/>
        <end position="102"/>
    </location>
</feature>
<dbReference type="GO" id="GO:0047184">
    <property type="term" value="F:1-acylglycerophosphocholine O-acyltransferase activity"/>
    <property type="evidence" value="ECO:0007669"/>
    <property type="project" value="EnsemblFungi"/>
</dbReference>
<dbReference type="STRING" id="1382522.W6MKN2"/>
<keyword evidence="2" id="KW-0808">Transferase</keyword>
<dbReference type="GO" id="GO:0005783">
    <property type="term" value="C:endoplasmic reticulum"/>
    <property type="evidence" value="ECO:0007669"/>
    <property type="project" value="EnsemblFungi"/>
</dbReference>
<sequence length="531" mass="61263">MPWVNLCALMGFLCFNHLKAQFFEVFDASKMDITGAQMVLVMKLSSFGWSYQDGQLLISDPKKFNSNLNTYQKSRAVTNHPTFLSFVSYAFFFPALVTGPAFDYADYEKFIMTDLFEDVPQSKRPGRRRKRKIPRSGRIAAKKVVGGLFWAALWMVLKPRLNVDMLLSQSFVTDHSFLYRIFFLWILGFVHRLKYYAVWSIAEGGCILVGIGYNGYDKKKDKFYWNRVQNIDIFAFETGQNCHACLEAWNQNTNKWLKNYVYLRTVTKRDPKTGKLRPGFISTFITFLTSAFWHGTMPGYYLTFVVGSVLQATGKIYRRNFRPMFITADESIVSPYKPLYDIVCYLVTQLAFGYTVQPFVILEFKKSLQAWSTVYFYIHIGSIITLLVFDGPYKKKVIELCAKYHYVAAKIPETPEIPVKPTVVEQIARVPVTRLEKPEDGSASVSADEGSIPDYDDQEELHDDAVPALGIPELDKFKEDFDEFRIEKDLPEWFNEDGSSKEAMIRAFEELREDARSMLHNTTSSKPEKKD</sequence>
<dbReference type="GO" id="GO:0090640">
    <property type="term" value="P:phosphatidylcholine biosynthesis from sn-glycero-3-phosphocholine"/>
    <property type="evidence" value="ECO:0007669"/>
    <property type="project" value="EnsemblFungi"/>
</dbReference>
<dbReference type="InterPro" id="IPR049941">
    <property type="entry name" value="LPLAT_7/PORCN-like"/>
</dbReference>
<evidence type="ECO:0000256" key="5">
    <source>
        <dbReference type="ARBA" id="ARBA00023136"/>
    </source>
</evidence>
<name>W6MKN2_9ASCO</name>
<keyword evidence="4 8" id="KW-1133">Transmembrane helix</keyword>
<feature type="transmembrane region" description="Helical" evidence="8">
    <location>
        <begin position="139"/>
        <end position="157"/>
    </location>
</feature>
<dbReference type="GO" id="GO:0003841">
    <property type="term" value="F:1-acylglycerol-3-phosphate O-acyltransferase activity"/>
    <property type="evidence" value="ECO:0007669"/>
    <property type="project" value="EnsemblFungi"/>
</dbReference>
<proteinExistence type="predicted"/>
<reference evidence="10" key="1">
    <citation type="submission" date="2013-12" db="EMBL/GenBank/DDBJ databases">
        <authorList>
            <person name="Genoscope - CEA"/>
        </authorList>
    </citation>
    <scope>NUCLEOTIDE SEQUENCE</scope>
    <source>
        <strain evidence="10">CBS 1993</strain>
    </source>
</reference>
<comment type="subcellular location">
    <subcellularLocation>
        <location evidence="1">Membrane</location>
        <topology evidence="1">Multi-pass membrane protein</topology>
    </subcellularLocation>
</comment>
<dbReference type="InterPro" id="IPR004299">
    <property type="entry name" value="MBOAT_fam"/>
</dbReference>
<dbReference type="GO" id="GO:0006646">
    <property type="term" value="P:phosphatidylethanolamine biosynthetic process"/>
    <property type="evidence" value="ECO:0007669"/>
    <property type="project" value="EnsemblFungi"/>
</dbReference>
<dbReference type="HOGENOM" id="CLU_011340_5_0_1"/>
<protein>
    <recommendedName>
        <fullName evidence="12">Lysophospholipid acyltransferase</fullName>
    </recommendedName>
</protein>
<dbReference type="PANTHER" id="PTHR13906:SF4">
    <property type="entry name" value="LYSOPHOSPHOLIPID ACYLTRANSFERASE 6"/>
    <property type="match status" value="1"/>
</dbReference>
<evidence type="ECO:0000256" key="4">
    <source>
        <dbReference type="ARBA" id="ARBA00022989"/>
    </source>
</evidence>
<feature type="transmembrane region" description="Helical" evidence="8">
    <location>
        <begin position="368"/>
        <end position="389"/>
    </location>
</feature>
<evidence type="ECO:0000256" key="7">
    <source>
        <dbReference type="SAM" id="MobiDB-lite"/>
    </source>
</evidence>
<keyword evidence="9" id="KW-0732">Signal</keyword>
<gene>
    <name evidence="10" type="ORF">KUCA_T00002540001</name>
</gene>
<feature type="signal peptide" evidence="9">
    <location>
        <begin position="1"/>
        <end position="20"/>
    </location>
</feature>
<dbReference type="PANTHER" id="PTHR13906">
    <property type="entry name" value="PORCUPINE"/>
    <property type="match status" value="1"/>
</dbReference>
<dbReference type="RefSeq" id="XP_022458570.1">
    <property type="nucleotide sequence ID" value="XM_022602802.1"/>
</dbReference>
<feature type="transmembrane region" description="Helical" evidence="8">
    <location>
        <begin position="299"/>
        <end position="317"/>
    </location>
</feature>